<dbReference type="InterPro" id="IPR019932">
    <property type="entry name" value="CHP03543"/>
</dbReference>
<dbReference type="InterPro" id="IPR019933">
    <property type="entry name" value="DivIVA_domain"/>
</dbReference>
<dbReference type="Proteomes" id="UP000199482">
    <property type="component" value="Chromosome I"/>
</dbReference>
<sequence>MNVRDTGAVDATFPRARKNQLGYKTTEVEDFFQRARRAYDGRPQREDPELDAERIRLTAFSMQKGGFSTAHVDAAMERLEDAFAYRERQIASRLHGDDAWLAEARTTAQVVANRLARPEGERFDRVSVLALGYNVREVDRFAERLTRYFRDGWPIAIDDVRGVVFTAQRGGYRESQVDLVLDAVVDVMLAVR</sequence>
<evidence type="ECO:0000313" key="1">
    <source>
        <dbReference type="EMBL" id="SDS18246.1"/>
    </source>
</evidence>
<dbReference type="NCBIfam" id="TIGR03543">
    <property type="entry name" value="divI1A_rptt_fam"/>
    <property type="match status" value="1"/>
</dbReference>
<reference evidence="2" key="1">
    <citation type="submission" date="2016-10" db="EMBL/GenBank/DDBJ databases">
        <authorList>
            <person name="Varghese N."/>
            <person name="Submissions S."/>
        </authorList>
    </citation>
    <scope>NUCLEOTIDE SEQUENCE [LARGE SCALE GENOMIC DNA]</scope>
    <source>
        <strain evidence="2">CPCC 202695</strain>
    </source>
</reference>
<organism evidence="1 2">
    <name type="scientific">Agromyces flavus</name>
    <dbReference type="NCBI Taxonomy" id="589382"/>
    <lineage>
        <taxon>Bacteria</taxon>
        <taxon>Bacillati</taxon>
        <taxon>Actinomycetota</taxon>
        <taxon>Actinomycetes</taxon>
        <taxon>Micrococcales</taxon>
        <taxon>Microbacteriaceae</taxon>
        <taxon>Agromyces</taxon>
    </lineage>
</organism>
<dbReference type="STRING" id="589382.SAMN04489721_0900"/>
<dbReference type="EMBL" id="LT629755">
    <property type="protein sequence ID" value="SDS18246.1"/>
    <property type="molecule type" value="Genomic_DNA"/>
</dbReference>
<name>A0A1H1Q4B0_9MICO</name>
<gene>
    <name evidence="1" type="ORF">SAMN04489721_0900</name>
</gene>
<protein>
    <submittedName>
        <fullName evidence="1">DivIVA domain-containing protein</fullName>
    </submittedName>
</protein>
<accession>A0A1H1Q4B0</accession>
<evidence type="ECO:0000313" key="2">
    <source>
        <dbReference type="Proteomes" id="UP000199482"/>
    </source>
</evidence>
<dbReference type="AlphaFoldDB" id="A0A1H1Q4B0"/>
<proteinExistence type="predicted"/>
<dbReference type="NCBIfam" id="TIGR03544">
    <property type="entry name" value="DivI1A_domain"/>
    <property type="match status" value="1"/>
</dbReference>